<dbReference type="Pfam" id="PF01663">
    <property type="entry name" value="Phosphodiest"/>
    <property type="match status" value="1"/>
</dbReference>
<accession>A0A4S3B3U7</accession>
<protein>
    <submittedName>
        <fullName evidence="1">Alkaline phosphatase family protein</fullName>
    </submittedName>
</protein>
<dbReference type="InterPro" id="IPR002591">
    <property type="entry name" value="Phosphodiest/P_Trfase"/>
</dbReference>
<dbReference type="RefSeq" id="WP_136136494.1">
    <property type="nucleotide sequence ID" value="NZ_SDGV01000011.1"/>
</dbReference>
<dbReference type="PANTHER" id="PTHR10151">
    <property type="entry name" value="ECTONUCLEOTIDE PYROPHOSPHATASE/PHOSPHODIESTERASE"/>
    <property type="match status" value="1"/>
</dbReference>
<proteinExistence type="predicted"/>
<dbReference type="GO" id="GO:0016787">
    <property type="term" value="F:hydrolase activity"/>
    <property type="evidence" value="ECO:0007669"/>
    <property type="project" value="UniProtKB-ARBA"/>
</dbReference>
<dbReference type="Gene3D" id="3.40.720.10">
    <property type="entry name" value="Alkaline Phosphatase, subunit A"/>
    <property type="match status" value="1"/>
</dbReference>
<comment type="caution">
    <text evidence="1">The sequence shown here is derived from an EMBL/GenBank/DDBJ whole genome shotgun (WGS) entry which is preliminary data.</text>
</comment>
<organism evidence="1 2">
    <name type="scientific">Vagococcus silagei</name>
    <dbReference type="NCBI Taxonomy" id="2508885"/>
    <lineage>
        <taxon>Bacteria</taxon>
        <taxon>Bacillati</taxon>
        <taxon>Bacillota</taxon>
        <taxon>Bacilli</taxon>
        <taxon>Lactobacillales</taxon>
        <taxon>Enterococcaceae</taxon>
        <taxon>Vagococcus</taxon>
    </lineage>
</organism>
<name>A0A4S3B3U7_9ENTE</name>
<dbReference type="OrthoDB" id="9779418at2"/>
<dbReference type="PANTHER" id="PTHR10151:SF120">
    <property type="entry name" value="BIS(5'-ADENOSYL)-TRIPHOSPHATASE"/>
    <property type="match status" value="1"/>
</dbReference>
<dbReference type="EMBL" id="SDGV01000011">
    <property type="protein sequence ID" value="THB61482.1"/>
    <property type="molecule type" value="Genomic_DNA"/>
</dbReference>
<gene>
    <name evidence="1" type="ORF">ESZ54_04500</name>
</gene>
<dbReference type="CDD" id="cd16018">
    <property type="entry name" value="Enpp"/>
    <property type="match status" value="1"/>
</dbReference>
<dbReference type="AlphaFoldDB" id="A0A4S3B3U7"/>
<dbReference type="InterPro" id="IPR017850">
    <property type="entry name" value="Alkaline_phosphatase_core_sf"/>
</dbReference>
<reference evidence="1 2" key="1">
    <citation type="submission" date="2019-01" db="EMBL/GenBank/DDBJ databases">
        <title>Vagococcus silagei sp. nov. isolated from brewer's grain.</title>
        <authorList>
            <person name="Guu J.-R."/>
        </authorList>
    </citation>
    <scope>NUCLEOTIDE SEQUENCE [LARGE SCALE GENOMIC DNA]</scope>
    <source>
        <strain evidence="1 2">2B-2</strain>
    </source>
</reference>
<keyword evidence="2" id="KW-1185">Reference proteome</keyword>
<sequence>MMMRKKLVVISIDALGTENIEKNLDLMPTIAELIKTGTWVKEIEEIYPSLTYPSHTSIITGVYPNKHGIVNNTKIQPKRLSPDWFWYKRDVKAPSVIDLAHQNNYKTAAFLWPVTAKSGIDYNIAEIFPNRIWTNQVLISLQASSPLFLMQMNHKYGHLRKGIKQPYLDDFITACAVDTIKSKEPDLTLIHLVDLDSMFHHYGVYSKEAKAALKRQDDRVKQIISAIEQTSSPDNTSLIILGDHYQLDVTHLIRLNARFKKLNWCSLDTQKMIDDNWKVYAKSCDGSCYIYSRETNPDFLKKIKDVCEAIEGIETIYSQSELKNQGADDQAVFMLEAKRGYYFVDEHAGSVVEKNPTHEIGQPERYHAVHGYHPSKKNYATTFIVNGPQVKINHQISKARLIDEAPTILKLLDLPNFDHEIDGKLIDDLFIDEEK</sequence>
<dbReference type="Proteomes" id="UP000310506">
    <property type="component" value="Unassembled WGS sequence"/>
</dbReference>
<evidence type="ECO:0000313" key="2">
    <source>
        <dbReference type="Proteomes" id="UP000310506"/>
    </source>
</evidence>
<dbReference type="SUPFAM" id="SSF53649">
    <property type="entry name" value="Alkaline phosphatase-like"/>
    <property type="match status" value="1"/>
</dbReference>
<evidence type="ECO:0000313" key="1">
    <source>
        <dbReference type="EMBL" id="THB61482.1"/>
    </source>
</evidence>